<feature type="domain" description="MULE transposase" evidence="2">
    <location>
        <begin position="174"/>
        <end position="265"/>
    </location>
</feature>
<organism evidence="3 4">
    <name type="scientific">Coffea arabica</name>
    <name type="common">Arabian coffee</name>
    <dbReference type="NCBI Taxonomy" id="13443"/>
    <lineage>
        <taxon>Eukaryota</taxon>
        <taxon>Viridiplantae</taxon>
        <taxon>Streptophyta</taxon>
        <taxon>Embryophyta</taxon>
        <taxon>Tracheophyta</taxon>
        <taxon>Spermatophyta</taxon>
        <taxon>Magnoliopsida</taxon>
        <taxon>eudicotyledons</taxon>
        <taxon>Gunneridae</taxon>
        <taxon>Pentapetalae</taxon>
        <taxon>asterids</taxon>
        <taxon>lamiids</taxon>
        <taxon>Gentianales</taxon>
        <taxon>Rubiaceae</taxon>
        <taxon>Ixoroideae</taxon>
        <taxon>Gardenieae complex</taxon>
        <taxon>Bertiereae - Coffeeae clade</taxon>
        <taxon>Coffeeae</taxon>
        <taxon>Coffea</taxon>
    </lineage>
</organism>
<evidence type="ECO:0000259" key="2">
    <source>
        <dbReference type="Pfam" id="PF10551"/>
    </source>
</evidence>
<dbReference type="GeneID" id="140036209"/>
<dbReference type="RefSeq" id="XP_071933623.1">
    <property type="nucleotide sequence ID" value="XM_072077522.1"/>
</dbReference>
<dbReference type="Proteomes" id="UP001652660">
    <property type="component" value="Chromosome 2e"/>
</dbReference>
<sequence>MSMMFDTMEEVETFYLLFARATGFSVRKGYKLVYDNGRVYYRQWVCSREGRRDPKYINREDRRREPQPDTRVDCQATLKIRYAAEEDKYVVSDFCGGYQNIPFTMKDLYNRMNAGRMEEIADGDAEGAVAYLFVKKDADPEVYFNFIVTYDGRLGRLFWLDSHSREDYKYYGDVIVFDSTYKTNRYVHPLVVMCGINNHFCTSVFACSTVPDKEVETYEWILNNFLEAMDGKQPLSVVTDGAPQMRKAIKKCFPNAKHCLCSWHIQ</sequence>
<evidence type="ECO:0000259" key="1">
    <source>
        <dbReference type="Pfam" id="PF03101"/>
    </source>
</evidence>
<dbReference type="PANTHER" id="PTHR47718:SF13">
    <property type="entry name" value="OS09G0290500 PROTEIN"/>
    <property type="match status" value="1"/>
</dbReference>
<dbReference type="InterPro" id="IPR018289">
    <property type="entry name" value="MULE_transposase_dom"/>
</dbReference>
<feature type="domain" description="FAR1" evidence="1">
    <location>
        <begin position="13"/>
        <end position="94"/>
    </location>
</feature>
<proteinExistence type="predicted"/>
<protein>
    <submittedName>
        <fullName evidence="4">Protein FAR1-RELATED SEQUENCE 5-like</fullName>
    </submittedName>
</protein>
<evidence type="ECO:0000313" key="3">
    <source>
        <dbReference type="Proteomes" id="UP001652660"/>
    </source>
</evidence>
<gene>
    <name evidence="4" type="primary">LOC140036209</name>
</gene>
<keyword evidence="3" id="KW-1185">Reference proteome</keyword>
<dbReference type="Pfam" id="PF10551">
    <property type="entry name" value="MULE"/>
    <property type="match status" value="1"/>
</dbReference>
<dbReference type="Pfam" id="PF03101">
    <property type="entry name" value="FAR1"/>
    <property type="match status" value="1"/>
</dbReference>
<dbReference type="InterPro" id="IPR004330">
    <property type="entry name" value="FAR1_DNA_bnd_dom"/>
</dbReference>
<evidence type="ECO:0000313" key="4">
    <source>
        <dbReference type="RefSeq" id="XP_071933623.1"/>
    </source>
</evidence>
<accession>A0ABM4WPA6</accession>
<reference evidence="4" key="1">
    <citation type="submission" date="2025-08" db="UniProtKB">
        <authorList>
            <consortium name="RefSeq"/>
        </authorList>
    </citation>
    <scope>IDENTIFICATION</scope>
    <source>
        <tissue evidence="4">Leaves</tissue>
    </source>
</reference>
<dbReference type="PANTHER" id="PTHR47718">
    <property type="entry name" value="OS01G0519700 PROTEIN"/>
    <property type="match status" value="1"/>
</dbReference>
<name>A0ABM4WPA6_COFAR</name>